<feature type="domain" description="Integrator complex subunit 3 N-terminal" evidence="6">
    <location>
        <begin position="44"/>
        <end position="456"/>
    </location>
</feature>
<accession>A0A9W7HQG2</accession>
<evidence type="ECO:0000259" key="6">
    <source>
        <dbReference type="Pfam" id="PF10189"/>
    </source>
</evidence>
<name>A0A9W7HQG2_HIBTR</name>
<dbReference type="Pfam" id="PF10189">
    <property type="entry name" value="Ints3_N"/>
    <property type="match status" value="1"/>
</dbReference>
<dbReference type="GO" id="GO:0005737">
    <property type="term" value="C:cytoplasm"/>
    <property type="evidence" value="ECO:0007669"/>
    <property type="project" value="UniProtKB-SubCell"/>
</dbReference>
<proteinExistence type="inferred from homology"/>
<dbReference type="EMBL" id="BSYR01000019">
    <property type="protein sequence ID" value="GMI81607.1"/>
    <property type="molecule type" value="Genomic_DNA"/>
</dbReference>
<dbReference type="Pfam" id="PF24566">
    <property type="entry name" value="HEAT_Ints3_C"/>
    <property type="match status" value="1"/>
</dbReference>
<protein>
    <recommendedName>
        <fullName evidence="10">Integrator complex subunit 3</fullName>
    </recommendedName>
</protein>
<dbReference type="AlphaFoldDB" id="A0A9W7HQG2"/>
<evidence type="ECO:0008006" key="10">
    <source>
        <dbReference type="Google" id="ProtNLM"/>
    </source>
</evidence>
<sequence>MDSKLIRIASYEAQNQLEHSLRQAFDLLQSKLIPPFSLAIPNPQEYTQLNQAILYGVLIEPHFARIHIKHLHAIVVDGYNLFLSLLVGIVYELYGKLFDSVKEQLIWVTKEMIDVSAIGIDSLLVCLLRQIVGGDFSDGNLWLCFELVSLCSSKWDCLLQEKPVALTSALYTFLRILPDHCRVTGNPKLEMLRQLEIEFCVKMLRDQFHLCLKIGRDIVRLLQDLFHVPAFKSIWKDLVLNPSEFRTAEYLDISQLYCTRTSSRYFLLRITPEMETQLRFLLTHVMLGSQKRYQIWFEKKFLSGPEGESLIVDIVRFICCAHHPSNEILQSNVIPRWAVIGWLLTCCKKKYTEANVRLALFFDWLFFNEKVDNIMNIEPAILLMICSLPKYINFTHSLLEFLLLLVDNYDLDHKKIIARGVSSAFSTLVQKGVVHSLDILTHCDALSSPIRERLQNLLLNDQCKVPRDLHPVDLPSQSTPSLSFHDVSCAGNPTPSTNEQLACEGEAGLSTGTVVASIPVLDNSVNTSTLQVVAVGNEVDAIERLVENIGEIIKESYIRGLQTLEAIVLSIVNQCNHGQTSNSICSQDLLFKIAKEFESNGYQLFNSLGSIADIVECDDEIGSATAVITRTFIFSQNEGIREMLLLWARNGFPVGARILSYVSRVAYEAGCFGNSVAEAKVSKSRLPLLAYHLDGYFTFLNKRKGDSSETFVSVSEMDEKVIANLVNSAFTAYRHFLMSSRAILHKEADTSPSKLLFSDLKDCSDWKRIRMKNLFRNIFCHLSDLSICEENIIRLLIEKLDYADLTELQFEVGMKKFSLFGDNPKLVFHLIKNSLNWNPVEQHKLWGLMRSELSVSKVGVEKIILEFFSSEEIDGNLSAIAVGGFLTLCSCCAPTADLVCMIMSLPNNSFKDFAAAALATWAASNASMLFESLTKFAEKLKSKSTCSTFSNSTEIEINQSAMLWLLSYFNAQGMNVSDMLNNFYPNS</sequence>
<comment type="subcellular location">
    <subcellularLocation>
        <location evidence="2">Cytoplasm</location>
    </subcellularLocation>
    <subcellularLocation>
        <location evidence="1">Nucleus</location>
    </subcellularLocation>
</comment>
<dbReference type="InterPro" id="IPR056518">
    <property type="entry name" value="HEAT_Ints3_C"/>
</dbReference>
<organism evidence="8 9">
    <name type="scientific">Hibiscus trionum</name>
    <name type="common">Flower of an hour</name>
    <dbReference type="NCBI Taxonomy" id="183268"/>
    <lineage>
        <taxon>Eukaryota</taxon>
        <taxon>Viridiplantae</taxon>
        <taxon>Streptophyta</taxon>
        <taxon>Embryophyta</taxon>
        <taxon>Tracheophyta</taxon>
        <taxon>Spermatophyta</taxon>
        <taxon>Magnoliopsida</taxon>
        <taxon>eudicotyledons</taxon>
        <taxon>Gunneridae</taxon>
        <taxon>Pentapetalae</taxon>
        <taxon>rosids</taxon>
        <taxon>malvids</taxon>
        <taxon>Malvales</taxon>
        <taxon>Malvaceae</taxon>
        <taxon>Malvoideae</taxon>
        <taxon>Hibiscus</taxon>
    </lineage>
</organism>
<dbReference type="PANTHER" id="PTHR13587:SF7">
    <property type="entry name" value="INTEGRATOR COMPLEX SUBUNIT 3"/>
    <property type="match status" value="1"/>
</dbReference>
<evidence type="ECO:0000256" key="2">
    <source>
        <dbReference type="ARBA" id="ARBA00004496"/>
    </source>
</evidence>
<evidence type="ECO:0000313" key="8">
    <source>
        <dbReference type="EMBL" id="GMI81607.1"/>
    </source>
</evidence>
<dbReference type="PANTHER" id="PTHR13587">
    <property type="entry name" value="INTEGRATOR COMPLEX SUBUNIT 3"/>
    <property type="match status" value="1"/>
</dbReference>
<dbReference type="GO" id="GO:0005634">
    <property type="term" value="C:nucleus"/>
    <property type="evidence" value="ECO:0007669"/>
    <property type="project" value="UniProtKB-SubCell"/>
</dbReference>
<gene>
    <name evidence="8" type="ORF">HRI_001830000</name>
</gene>
<reference evidence="8" key="1">
    <citation type="submission" date="2023-05" db="EMBL/GenBank/DDBJ databases">
        <title>Genome and transcriptome analyses reveal genes involved in the formation of fine ridges on petal epidermal cells in Hibiscus trionum.</title>
        <authorList>
            <person name="Koshimizu S."/>
            <person name="Masuda S."/>
            <person name="Ishii T."/>
            <person name="Shirasu K."/>
            <person name="Hoshino A."/>
            <person name="Arita M."/>
        </authorList>
    </citation>
    <scope>NUCLEOTIDE SEQUENCE</scope>
    <source>
        <strain evidence="8">Hamamatsu line</strain>
    </source>
</reference>
<evidence type="ECO:0000256" key="1">
    <source>
        <dbReference type="ARBA" id="ARBA00004123"/>
    </source>
</evidence>
<keyword evidence="5" id="KW-0539">Nucleus</keyword>
<evidence type="ECO:0000313" key="9">
    <source>
        <dbReference type="Proteomes" id="UP001165190"/>
    </source>
</evidence>
<dbReference type="InterPro" id="IPR019333">
    <property type="entry name" value="INTS3_N"/>
</dbReference>
<comment type="similarity">
    <text evidence="3">Belongs to the Integrator subunit 3 family.</text>
</comment>
<dbReference type="Proteomes" id="UP001165190">
    <property type="component" value="Unassembled WGS sequence"/>
</dbReference>
<comment type="caution">
    <text evidence="8">The sequence shown here is derived from an EMBL/GenBank/DDBJ whole genome shotgun (WGS) entry which is preliminary data.</text>
</comment>
<evidence type="ECO:0000256" key="5">
    <source>
        <dbReference type="ARBA" id="ARBA00023242"/>
    </source>
</evidence>
<keyword evidence="9" id="KW-1185">Reference proteome</keyword>
<evidence type="ECO:0000256" key="4">
    <source>
        <dbReference type="ARBA" id="ARBA00022490"/>
    </source>
</evidence>
<evidence type="ECO:0000256" key="3">
    <source>
        <dbReference type="ARBA" id="ARBA00006130"/>
    </source>
</evidence>
<dbReference type="OrthoDB" id="2021145at2759"/>
<feature type="domain" description="Ints3-like C-terminal" evidence="7">
    <location>
        <begin position="750"/>
        <end position="959"/>
    </location>
</feature>
<keyword evidence="4" id="KW-0963">Cytoplasm</keyword>
<dbReference type="InterPro" id="IPR045334">
    <property type="entry name" value="INTS3"/>
</dbReference>
<evidence type="ECO:0000259" key="7">
    <source>
        <dbReference type="Pfam" id="PF24566"/>
    </source>
</evidence>